<dbReference type="Gene3D" id="3.40.50.150">
    <property type="entry name" value="Vaccinia Virus protein VP39"/>
    <property type="match status" value="1"/>
</dbReference>
<evidence type="ECO:0000313" key="7">
    <source>
        <dbReference type="EMBL" id="MBR7745810.1"/>
    </source>
</evidence>
<proteinExistence type="inferred from homology"/>
<dbReference type="InterPro" id="IPR003682">
    <property type="entry name" value="rRNA_ssu_MeTfrase_G"/>
</dbReference>
<feature type="binding site" evidence="6">
    <location>
        <position position="82"/>
    </location>
    <ligand>
        <name>S-adenosyl-L-methionine</name>
        <dbReference type="ChEBI" id="CHEBI:59789"/>
    </ligand>
</feature>
<gene>
    <name evidence="6 7" type="primary">rsmG</name>
    <name evidence="7" type="ORF">KDM92_04405</name>
</gene>
<evidence type="ECO:0000313" key="8">
    <source>
        <dbReference type="Proteomes" id="UP000680158"/>
    </source>
</evidence>
<evidence type="ECO:0000256" key="2">
    <source>
        <dbReference type="ARBA" id="ARBA00022552"/>
    </source>
</evidence>
<evidence type="ECO:0000256" key="4">
    <source>
        <dbReference type="ARBA" id="ARBA00022679"/>
    </source>
</evidence>
<feature type="binding site" evidence="6">
    <location>
        <position position="87"/>
    </location>
    <ligand>
        <name>S-adenosyl-L-methionine</name>
        <dbReference type="ChEBI" id="CHEBI:59789"/>
    </ligand>
</feature>
<keyword evidence="3 6" id="KW-0489">Methyltransferase</keyword>
<keyword evidence="8" id="KW-1185">Reference proteome</keyword>
<dbReference type="GO" id="GO:0070043">
    <property type="term" value="F:rRNA (guanine-N7-)-methyltransferase activity"/>
    <property type="evidence" value="ECO:0007669"/>
    <property type="project" value="UniProtKB-UniRule"/>
</dbReference>
<keyword evidence="2 6" id="KW-0698">rRNA processing</keyword>
<reference evidence="7 8" key="1">
    <citation type="submission" date="2021-04" db="EMBL/GenBank/DDBJ databases">
        <title>novel species isolated from subtropical streams in China.</title>
        <authorList>
            <person name="Lu H."/>
        </authorList>
    </citation>
    <scope>NUCLEOTIDE SEQUENCE [LARGE SCALE GENOMIC DNA]</scope>
    <source>
        <strain evidence="7 8">BYS107W</strain>
    </source>
</reference>
<protein>
    <recommendedName>
        <fullName evidence="6">Ribosomal RNA small subunit methyltransferase G</fullName>
        <ecNumber evidence="6">2.1.1.170</ecNumber>
    </recommendedName>
    <alternativeName>
        <fullName evidence="6">16S rRNA 7-methylguanosine methyltransferase</fullName>
        <shortName evidence="6">16S rRNA m7G methyltransferase</shortName>
    </alternativeName>
</protein>
<evidence type="ECO:0000256" key="5">
    <source>
        <dbReference type="ARBA" id="ARBA00022691"/>
    </source>
</evidence>
<dbReference type="PANTHER" id="PTHR31760">
    <property type="entry name" value="S-ADENOSYL-L-METHIONINE-DEPENDENT METHYLTRANSFERASES SUPERFAMILY PROTEIN"/>
    <property type="match status" value="1"/>
</dbReference>
<comment type="caution">
    <text evidence="6">Lacks conserved residue(s) required for the propagation of feature annotation.</text>
</comment>
<comment type="function">
    <text evidence="6">Specifically methylates the N7 position of guanine in position 527 of 16S rRNA.</text>
</comment>
<organism evidence="7 8">
    <name type="scientific">Undibacterium baiyunense</name>
    <dbReference type="NCBI Taxonomy" id="2828731"/>
    <lineage>
        <taxon>Bacteria</taxon>
        <taxon>Pseudomonadati</taxon>
        <taxon>Pseudomonadota</taxon>
        <taxon>Betaproteobacteria</taxon>
        <taxon>Burkholderiales</taxon>
        <taxon>Oxalobacteraceae</taxon>
        <taxon>Undibacterium</taxon>
    </lineage>
</organism>
<feature type="binding site" evidence="6">
    <location>
        <begin position="133"/>
        <end position="134"/>
    </location>
    <ligand>
        <name>S-adenosyl-L-methionine</name>
        <dbReference type="ChEBI" id="CHEBI:59789"/>
    </ligand>
</feature>
<keyword evidence="5 6" id="KW-0949">S-adenosyl-L-methionine</keyword>
<sequence length="218" mass="24342">MSRFDKEALGKELREGITSLGLPLTEEQVEKMLSYLALLIKWNSVYNLTSIRDPHDMVKQHLLDSLSAVHAFTQAKNILDVGSGGGLPGIVLAIVFPTASVTMIDIVNKKTAFLTQVKAELKLKNVTVYTGRVELLKVEHQFDVITSRAFSELNNFINWSHHLLAENGRFLAMKGVSPTHEIERLPDGWEVESIEPLRVPGLDVERHLVHVKKLGSAK</sequence>
<dbReference type="AlphaFoldDB" id="A0A941DCP8"/>
<evidence type="ECO:0000256" key="6">
    <source>
        <dbReference type="HAMAP-Rule" id="MF_00074"/>
    </source>
</evidence>
<evidence type="ECO:0000256" key="1">
    <source>
        <dbReference type="ARBA" id="ARBA00022490"/>
    </source>
</evidence>
<dbReference type="PANTHER" id="PTHR31760:SF0">
    <property type="entry name" value="S-ADENOSYL-L-METHIONINE-DEPENDENT METHYLTRANSFERASES SUPERFAMILY PROTEIN"/>
    <property type="match status" value="1"/>
</dbReference>
<name>A0A941DCP8_9BURK</name>
<dbReference type="PIRSF" id="PIRSF003078">
    <property type="entry name" value="GidB"/>
    <property type="match status" value="1"/>
</dbReference>
<keyword evidence="1 6" id="KW-0963">Cytoplasm</keyword>
<accession>A0A941DCP8</accession>
<dbReference type="EMBL" id="JAGSPM010000002">
    <property type="protein sequence ID" value="MBR7745810.1"/>
    <property type="molecule type" value="Genomic_DNA"/>
</dbReference>
<dbReference type="NCBIfam" id="TIGR00138">
    <property type="entry name" value="rsmG_gidB"/>
    <property type="match status" value="1"/>
</dbReference>
<dbReference type="Proteomes" id="UP000680158">
    <property type="component" value="Unassembled WGS sequence"/>
</dbReference>
<keyword evidence="4 6" id="KW-0808">Transferase</keyword>
<dbReference type="EC" id="2.1.1.170" evidence="6"/>
<comment type="caution">
    <text evidence="7">The sequence shown here is derived from an EMBL/GenBank/DDBJ whole genome shotgun (WGS) entry which is preliminary data.</text>
</comment>
<dbReference type="GO" id="GO:0005829">
    <property type="term" value="C:cytosol"/>
    <property type="evidence" value="ECO:0007669"/>
    <property type="project" value="TreeGrafter"/>
</dbReference>
<feature type="binding site" evidence="6">
    <location>
        <position position="148"/>
    </location>
    <ligand>
        <name>S-adenosyl-L-methionine</name>
        <dbReference type="ChEBI" id="CHEBI:59789"/>
    </ligand>
</feature>
<dbReference type="SUPFAM" id="SSF53335">
    <property type="entry name" value="S-adenosyl-L-methionine-dependent methyltransferases"/>
    <property type="match status" value="1"/>
</dbReference>
<dbReference type="RefSeq" id="WP_212683176.1">
    <property type="nucleotide sequence ID" value="NZ_JAGSPM010000002.1"/>
</dbReference>
<evidence type="ECO:0000256" key="3">
    <source>
        <dbReference type="ARBA" id="ARBA00022603"/>
    </source>
</evidence>
<comment type="subcellular location">
    <subcellularLocation>
        <location evidence="6">Cytoplasm</location>
    </subcellularLocation>
</comment>
<dbReference type="Pfam" id="PF02527">
    <property type="entry name" value="GidB"/>
    <property type="match status" value="1"/>
</dbReference>
<dbReference type="CDD" id="cd02440">
    <property type="entry name" value="AdoMet_MTases"/>
    <property type="match status" value="1"/>
</dbReference>
<comment type="similarity">
    <text evidence="6">Belongs to the methyltransferase superfamily. RNA methyltransferase RsmG family.</text>
</comment>
<dbReference type="InterPro" id="IPR029063">
    <property type="entry name" value="SAM-dependent_MTases_sf"/>
</dbReference>
<dbReference type="HAMAP" id="MF_00074">
    <property type="entry name" value="16SrRNA_methyltr_G"/>
    <property type="match status" value="1"/>
</dbReference>
<comment type="catalytic activity">
    <reaction evidence="6">
        <text>guanosine(527) in 16S rRNA + S-adenosyl-L-methionine = N(7)-methylguanosine(527) in 16S rRNA + S-adenosyl-L-homocysteine</text>
        <dbReference type="Rhea" id="RHEA:42732"/>
        <dbReference type="Rhea" id="RHEA-COMP:10209"/>
        <dbReference type="Rhea" id="RHEA-COMP:10210"/>
        <dbReference type="ChEBI" id="CHEBI:57856"/>
        <dbReference type="ChEBI" id="CHEBI:59789"/>
        <dbReference type="ChEBI" id="CHEBI:74269"/>
        <dbReference type="ChEBI" id="CHEBI:74480"/>
        <dbReference type="EC" id="2.1.1.170"/>
    </reaction>
</comment>